<comment type="caution">
    <text evidence="1">The sequence shown here is derived from an EMBL/GenBank/DDBJ whole genome shotgun (WGS) entry which is preliminary data.</text>
</comment>
<name>A0ACB8UHZ1_9APHY</name>
<protein>
    <submittedName>
        <fullName evidence="1">Uncharacterized protein</fullName>
    </submittedName>
</protein>
<evidence type="ECO:0000313" key="1">
    <source>
        <dbReference type="EMBL" id="KAI0093934.1"/>
    </source>
</evidence>
<keyword evidence="2" id="KW-1185">Reference proteome</keyword>
<proteinExistence type="predicted"/>
<sequence length="160" mass="17731">MVIGVRIAIYGGRYTTSCWEGSEPHRPGPKDSLAASYESDSATEEGSVDNQRTYEGSRKPRDDMRNSALSQSTRRLRLLTETARRTRKCASYLPNPGCRNNPSAVQISPTPPSFFAYRICQEKQMFPPSFPESSSIDLATWRRNESGCTVRDESIGGGTA</sequence>
<reference evidence="1" key="1">
    <citation type="journal article" date="2021" name="Environ. Microbiol.">
        <title>Gene family expansions and transcriptome signatures uncover fungal adaptations to wood decay.</title>
        <authorList>
            <person name="Hage H."/>
            <person name="Miyauchi S."/>
            <person name="Viragh M."/>
            <person name="Drula E."/>
            <person name="Min B."/>
            <person name="Chaduli D."/>
            <person name="Navarro D."/>
            <person name="Favel A."/>
            <person name="Norest M."/>
            <person name="Lesage-Meessen L."/>
            <person name="Balint B."/>
            <person name="Merenyi Z."/>
            <person name="de Eugenio L."/>
            <person name="Morin E."/>
            <person name="Martinez A.T."/>
            <person name="Baldrian P."/>
            <person name="Stursova M."/>
            <person name="Martinez M.J."/>
            <person name="Novotny C."/>
            <person name="Magnuson J.K."/>
            <person name="Spatafora J.W."/>
            <person name="Maurice S."/>
            <person name="Pangilinan J."/>
            <person name="Andreopoulos W."/>
            <person name="LaButti K."/>
            <person name="Hundley H."/>
            <person name="Na H."/>
            <person name="Kuo A."/>
            <person name="Barry K."/>
            <person name="Lipzen A."/>
            <person name="Henrissat B."/>
            <person name="Riley R."/>
            <person name="Ahrendt S."/>
            <person name="Nagy L.G."/>
            <person name="Grigoriev I.V."/>
            <person name="Martin F."/>
            <person name="Rosso M.N."/>
        </authorList>
    </citation>
    <scope>NUCLEOTIDE SEQUENCE</scope>
    <source>
        <strain evidence="1">CBS 384.51</strain>
    </source>
</reference>
<gene>
    <name evidence="1" type="ORF">BDY19DRAFT_287229</name>
</gene>
<accession>A0ACB8UHZ1</accession>
<dbReference type="EMBL" id="MU274901">
    <property type="protein sequence ID" value="KAI0093934.1"/>
    <property type="molecule type" value="Genomic_DNA"/>
</dbReference>
<dbReference type="Proteomes" id="UP001055072">
    <property type="component" value="Unassembled WGS sequence"/>
</dbReference>
<evidence type="ECO:0000313" key="2">
    <source>
        <dbReference type="Proteomes" id="UP001055072"/>
    </source>
</evidence>
<organism evidence="1 2">
    <name type="scientific">Irpex rosettiformis</name>
    <dbReference type="NCBI Taxonomy" id="378272"/>
    <lineage>
        <taxon>Eukaryota</taxon>
        <taxon>Fungi</taxon>
        <taxon>Dikarya</taxon>
        <taxon>Basidiomycota</taxon>
        <taxon>Agaricomycotina</taxon>
        <taxon>Agaricomycetes</taxon>
        <taxon>Polyporales</taxon>
        <taxon>Irpicaceae</taxon>
        <taxon>Irpex</taxon>
    </lineage>
</organism>